<keyword evidence="1" id="KW-1133">Transmembrane helix</keyword>
<protein>
    <recommendedName>
        <fullName evidence="4">General secretion pathway GspH domain-containing protein</fullName>
    </recommendedName>
</protein>
<feature type="transmembrane region" description="Helical" evidence="1">
    <location>
        <begin position="12"/>
        <end position="32"/>
    </location>
</feature>
<dbReference type="AlphaFoldDB" id="A0A2H0MRY7"/>
<proteinExistence type="predicted"/>
<keyword evidence="1" id="KW-0812">Transmembrane</keyword>
<sequence>MKTNSKNGFTLIELLIIIGTMIILMALAAPAFRVFQKESDLNDSAEEIINILRLAQNKTLASEGASQYGVYFDDTTTPHQYTLFKGSNYSSRDSSFDEIRRLPKSIEIYEINLGGGKEVVFNRVSGETNQSGNIKIRLISDISRTKVIYIEDTGQVGLTSPIIPSDANRLKDSRHVHFDYNQNAQNAVILHLIFPDYPADNYDIDFQTYLNADKTKFSWEGIVLVGPDGSKTEQRLKIHTHSFTITVAQFCVHRPLSPDQSYNDKALNISLDSEELIRYATDERGTTTKGSSIWVEEPQRQ</sequence>
<dbReference type="InterPro" id="IPR045584">
    <property type="entry name" value="Pilin-like"/>
</dbReference>
<accession>A0A2H0MRY7</accession>
<name>A0A2H0MRY7_9BACT</name>
<evidence type="ECO:0000313" key="3">
    <source>
        <dbReference type="Proteomes" id="UP000229381"/>
    </source>
</evidence>
<dbReference type="SUPFAM" id="SSF54523">
    <property type="entry name" value="Pili subunits"/>
    <property type="match status" value="1"/>
</dbReference>
<organism evidence="2 3">
    <name type="scientific">Candidatus Nealsonbacteria bacterium CG11_big_fil_rev_8_21_14_0_20_39_9</name>
    <dbReference type="NCBI Taxonomy" id="1974715"/>
    <lineage>
        <taxon>Bacteria</taxon>
        <taxon>Candidatus Nealsoniibacteriota</taxon>
    </lineage>
</organism>
<dbReference type="Gene3D" id="3.30.700.10">
    <property type="entry name" value="Glycoprotein, Type 4 Pilin"/>
    <property type="match status" value="1"/>
</dbReference>
<keyword evidence="1" id="KW-0472">Membrane</keyword>
<dbReference type="EMBL" id="PCWI01000014">
    <property type="protein sequence ID" value="PIQ98555.1"/>
    <property type="molecule type" value="Genomic_DNA"/>
</dbReference>
<comment type="caution">
    <text evidence="2">The sequence shown here is derived from an EMBL/GenBank/DDBJ whole genome shotgun (WGS) entry which is preliminary data.</text>
</comment>
<dbReference type="Proteomes" id="UP000229381">
    <property type="component" value="Unassembled WGS sequence"/>
</dbReference>
<reference evidence="2 3" key="1">
    <citation type="submission" date="2017-09" db="EMBL/GenBank/DDBJ databases">
        <title>Depth-based differentiation of microbial function through sediment-hosted aquifers and enrichment of novel symbionts in the deep terrestrial subsurface.</title>
        <authorList>
            <person name="Probst A.J."/>
            <person name="Ladd B."/>
            <person name="Jarett J.K."/>
            <person name="Geller-Mcgrath D.E."/>
            <person name="Sieber C.M."/>
            <person name="Emerson J.B."/>
            <person name="Anantharaman K."/>
            <person name="Thomas B.C."/>
            <person name="Malmstrom R."/>
            <person name="Stieglmeier M."/>
            <person name="Klingl A."/>
            <person name="Woyke T."/>
            <person name="Ryan C.M."/>
            <person name="Banfield J.F."/>
        </authorList>
    </citation>
    <scope>NUCLEOTIDE SEQUENCE [LARGE SCALE GENOMIC DNA]</scope>
    <source>
        <strain evidence="2">CG11_big_fil_rev_8_21_14_0_20_39_9</strain>
    </source>
</reference>
<gene>
    <name evidence="2" type="ORF">COV64_00640</name>
</gene>
<evidence type="ECO:0000313" key="2">
    <source>
        <dbReference type="EMBL" id="PIQ98555.1"/>
    </source>
</evidence>
<evidence type="ECO:0000256" key="1">
    <source>
        <dbReference type="SAM" id="Phobius"/>
    </source>
</evidence>
<evidence type="ECO:0008006" key="4">
    <source>
        <dbReference type="Google" id="ProtNLM"/>
    </source>
</evidence>